<accession>A0A8H4VQG4</accession>
<evidence type="ECO:0000256" key="2">
    <source>
        <dbReference type="ARBA" id="ARBA00012251"/>
    </source>
</evidence>
<dbReference type="InterPro" id="IPR012677">
    <property type="entry name" value="Nucleotide-bd_a/b_plait_sf"/>
</dbReference>
<organism evidence="17 18">
    <name type="scientific">Agrocybe pediades</name>
    <dbReference type="NCBI Taxonomy" id="84607"/>
    <lineage>
        <taxon>Eukaryota</taxon>
        <taxon>Fungi</taxon>
        <taxon>Dikarya</taxon>
        <taxon>Basidiomycota</taxon>
        <taxon>Agaricomycotina</taxon>
        <taxon>Agaricomycetes</taxon>
        <taxon>Agaricomycetidae</taxon>
        <taxon>Agaricales</taxon>
        <taxon>Agaricineae</taxon>
        <taxon>Strophariaceae</taxon>
        <taxon>Agrocybe</taxon>
    </lineage>
</organism>
<dbReference type="SMART" id="SM00647">
    <property type="entry name" value="IBR"/>
    <property type="match status" value="2"/>
</dbReference>
<feature type="domain" description="RING-type" evidence="12">
    <location>
        <begin position="909"/>
        <end position="950"/>
    </location>
</feature>
<dbReference type="InterPro" id="IPR027370">
    <property type="entry name" value="Znf-RING_euk"/>
</dbReference>
<evidence type="ECO:0000256" key="1">
    <source>
        <dbReference type="ARBA" id="ARBA00001798"/>
    </source>
</evidence>
<dbReference type="Gene3D" id="1.20.120.1750">
    <property type="match status" value="1"/>
</dbReference>
<dbReference type="Pfam" id="PF22191">
    <property type="entry name" value="IBR_1"/>
    <property type="match status" value="1"/>
</dbReference>
<keyword evidence="7" id="KW-0833">Ubl conjugation pathway</keyword>
<feature type="zinc finger region" description="C3H1-type" evidence="10">
    <location>
        <begin position="190"/>
        <end position="219"/>
    </location>
</feature>
<dbReference type="Pfam" id="PF01485">
    <property type="entry name" value="IBR"/>
    <property type="match status" value="1"/>
</dbReference>
<evidence type="ECO:0000256" key="7">
    <source>
        <dbReference type="ARBA" id="ARBA00022786"/>
    </source>
</evidence>
<dbReference type="PROSITE" id="PS50089">
    <property type="entry name" value="ZF_RING_2"/>
    <property type="match status" value="1"/>
</dbReference>
<evidence type="ECO:0000256" key="11">
    <source>
        <dbReference type="SAM" id="MobiDB-lite"/>
    </source>
</evidence>
<evidence type="ECO:0000259" key="16">
    <source>
        <dbReference type="PROSITE" id="PS51873"/>
    </source>
</evidence>
<dbReference type="Pfam" id="PF13445">
    <property type="entry name" value="zf-RING_UBOX"/>
    <property type="match status" value="1"/>
</dbReference>
<feature type="region of interest" description="Disordered" evidence="11">
    <location>
        <begin position="340"/>
        <end position="373"/>
    </location>
</feature>
<gene>
    <name evidence="17" type="ORF">D9613_008633</name>
</gene>
<feature type="domain" description="C3H1-type" evidence="14">
    <location>
        <begin position="190"/>
        <end position="219"/>
    </location>
</feature>
<dbReference type="SUPFAM" id="SSF57850">
    <property type="entry name" value="RING/U-box"/>
    <property type="match status" value="3"/>
</dbReference>
<dbReference type="InterPro" id="IPR001841">
    <property type="entry name" value="Znf_RING"/>
</dbReference>
<dbReference type="InterPro" id="IPR000504">
    <property type="entry name" value="RRM_dom"/>
</dbReference>
<proteinExistence type="predicted"/>
<dbReference type="Gene3D" id="3.30.40.10">
    <property type="entry name" value="Zinc/RING finger domain, C3HC4 (zinc finger)"/>
    <property type="match status" value="1"/>
</dbReference>
<dbReference type="OrthoDB" id="10009520at2759"/>
<dbReference type="CDD" id="cd22585">
    <property type="entry name" value="Rcat_RBR_DEAH12-like"/>
    <property type="match status" value="1"/>
</dbReference>
<evidence type="ECO:0000256" key="4">
    <source>
        <dbReference type="ARBA" id="ARBA00022723"/>
    </source>
</evidence>
<dbReference type="Pfam" id="PF00076">
    <property type="entry name" value="RRM_1"/>
    <property type="match status" value="1"/>
</dbReference>
<dbReference type="PROSITE" id="PS50102">
    <property type="entry name" value="RRM"/>
    <property type="match status" value="1"/>
</dbReference>
<keyword evidence="6 10" id="KW-0863">Zinc-finger</keyword>
<keyword evidence="4 10" id="KW-0479">Metal-binding</keyword>
<evidence type="ECO:0000313" key="17">
    <source>
        <dbReference type="EMBL" id="KAF4616334.1"/>
    </source>
</evidence>
<dbReference type="SUPFAM" id="SSF54928">
    <property type="entry name" value="RNA-binding domain, RBD"/>
    <property type="match status" value="1"/>
</dbReference>
<feature type="region of interest" description="Disordered" evidence="11">
    <location>
        <begin position="1"/>
        <end position="49"/>
    </location>
</feature>
<dbReference type="Proteomes" id="UP000521872">
    <property type="component" value="Unassembled WGS sequence"/>
</dbReference>
<dbReference type="SMART" id="SM00360">
    <property type="entry name" value="RRM"/>
    <property type="match status" value="1"/>
</dbReference>
<evidence type="ECO:0000256" key="3">
    <source>
        <dbReference type="ARBA" id="ARBA00022679"/>
    </source>
</evidence>
<feature type="domain" description="C3H1-type" evidence="14">
    <location>
        <begin position="370"/>
        <end position="397"/>
    </location>
</feature>
<dbReference type="Gene3D" id="3.30.70.330">
    <property type="match status" value="1"/>
</dbReference>
<dbReference type="PROSITE" id="PS51873">
    <property type="entry name" value="TRIAD"/>
    <property type="match status" value="1"/>
</dbReference>
<keyword evidence="5" id="KW-0677">Repeat</keyword>
<feature type="region of interest" description="Disordered" evidence="11">
    <location>
        <begin position="247"/>
        <end position="322"/>
    </location>
</feature>
<evidence type="ECO:0000256" key="8">
    <source>
        <dbReference type="ARBA" id="ARBA00022833"/>
    </source>
</evidence>
<dbReference type="InterPro" id="IPR035979">
    <property type="entry name" value="RBD_domain_sf"/>
</dbReference>
<comment type="caution">
    <text evidence="17">The sequence shown here is derived from an EMBL/GenBank/DDBJ whole genome shotgun (WGS) entry which is preliminary data.</text>
</comment>
<feature type="compositionally biased region" description="Polar residues" evidence="11">
    <location>
        <begin position="306"/>
        <end position="318"/>
    </location>
</feature>
<comment type="catalytic activity">
    <reaction evidence="1">
        <text>[E2 ubiquitin-conjugating enzyme]-S-ubiquitinyl-L-cysteine + [acceptor protein]-L-lysine = [E2 ubiquitin-conjugating enzyme]-L-cysteine + [acceptor protein]-N(6)-ubiquitinyl-L-lysine.</text>
        <dbReference type="EC" id="2.3.2.31"/>
    </reaction>
</comment>
<dbReference type="PROSITE" id="PS50103">
    <property type="entry name" value="ZF_C3H1"/>
    <property type="match status" value="2"/>
</dbReference>
<evidence type="ECO:0000259" key="15">
    <source>
        <dbReference type="PROSITE" id="PS50157"/>
    </source>
</evidence>
<feature type="domain" description="RRM" evidence="13">
    <location>
        <begin position="446"/>
        <end position="522"/>
    </location>
</feature>
<dbReference type="CDD" id="cd20335">
    <property type="entry name" value="BRcat_RBR"/>
    <property type="match status" value="1"/>
</dbReference>
<evidence type="ECO:0000256" key="6">
    <source>
        <dbReference type="ARBA" id="ARBA00022771"/>
    </source>
</evidence>
<feature type="compositionally biased region" description="Basic residues" evidence="11">
    <location>
        <begin position="364"/>
        <end position="373"/>
    </location>
</feature>
<feature type="compositionally biased region" description="Polar residues" evidence="11">
    <location>
        <begin position="16"/>
        <end position="31"/>
    </location>
</feature>
<dbReference type="EMBL" id="JAACJL010000031">
    <property type="protein sequence ID" value="KAF4616334.1"/>
    <property type="molecule type" value="Genomic_DNA"/>
</dbReference>
<evidence type="ECO:0000259" key="12">
    <source>
        <dbReference type="PROSITE" id="PS50089"/>
    </source>
</evidence>
<dbReference type="InterPro" id="IPR044066">
    <property type="entry name" value="TRIAD_supradom"/>
</dbReference>
<evidence type="ECO:0000256" key="5">
    <source>
        <dbReference type="ARBA" id="ARBA00022737"/>
    </source>
</evidence>
<dbReference type="InterPro" id="IPR002867">
    <property type="entry name" value="IBR_dom"/>
</dbReference>
<feature type="domain" description="RING-type" evidence="16">
    <location>
        <begin position="905"/>
        <end position="1115"/>
    </location>
</feature>
<dbReference type="CDD" id="cd00590">
    <property type="entry name" value="RRM_SF"/>
    <property type="match status" value="2"/>
</dbReference>
<dbReference type="SMART" id="SM00356">
    <property type="entry name" value="ZnF_C3H1"/>
    <property type="match status" value="2"/>
</dbReference>
<dbReference type="InterPro" id="IPR013083">
    <property type="entry name" value="Znf_RING/FYVE/PHD"/>
</dbReference>
<protein>
    <recommendedName>
        <fullName evidence="2">RBR-type E3 ubiquitin transferase</fullName>
        <ecNumber evidence="2">2.3.2.31</ecNumber>
    </recommendedName>
</protein>
<evidence type="ECO:0000313" key="18">
    <source>
        <dbReference type="Proteomes" id="UP000521872"/>
    </source>
</evidence>
<dbReference type="EC" id="2.3.2.31" evidence="2"/>
<feature type="compositionally biased region" description="Basic and acidic residues" evidence="11">
    <location>
        <begin position="294"/>
        <end position="305"/>
    </location>
</feature>
<dbReference type="GO" id="GO:0016567">
    <property type="term" value="P:protein ubiquitination"/>
    <property type="evidence" value="ECO:0007669"/>
    <property type="project" value="InterPro"/>
</dbReference>
<feature type="compositionally biased region" description="Polar residues" evidence="11">
    <location>
        <begin position="340"/>
        <end position="362"/>
    </location>
</feature>
<dbReference type="InterPro" id="IPR000571">
    <property type="entry name" value="Znf_CCCH"/>
</dbReference>
<evidence type="ECO:0000259" key="14">
    <source>
        <dbReference type="PROSITE" id="PS50103"/>
    </source>
</evidence>
<keyword evidence="3" id="KW-0808">Transferase</keyword>
<keyword evidence="8 10" id="KW-0862">Zinc</keyword>
<feature type="domain" description="C2H2-type" evidence="15">
    <location>
        <begin position="1084"/>
        <end position="1109"/>
    </location>
</feature>
<dbReference type="PANTHER" id="PTHR11685">
    <property type="entry name" value="RBR FAMILY RING FINGER AND IBR DOMAIN-CONTAINING"/>
    <property type="match status" value="1"/>
</dbReference>
<feature type="zinc finger region" description="C3H1-type" evidence="10">
    <location>
        <begin position="370"/>
        <end position="397"/>
    </location>
</feature>
<feature type="compositionally biased region" description="Polar residues" evidence="11">
    <location>
        <begin position="247"/>
        <end position="265"/>
    </location>
</feature>
<keyword evidence="18" id="KW-1185">Reference proteome</keyword>
<dbReference type="GO" id="GO:0003723">
    <property type="term" value="F:RNA binding"/>
    <property type="evidence" value="ECO:0007669"/>
    <property type="project" value="UniProtKB-UniRule"/>
</dbReference>
<dbReference type="PROSITE" id="PS50157">
    <property type="entry name" value="ZINC_FINGER_C2H2_2"/>
    <property type="match status" value="1"/>
</dbReference>
<evidence type="ECO:0000256" key="9">
    <source>
        <dbReference type="PROSITE-ProRule" id="PRU00176"/>
    </source>
</evidence>
<name>A0A8H4VQG4_9AGAR</name>
<keyword evidence="9" id="KW-0694">RNA-binding</keyword>
<dbReference type="GO" id="GO:0061630">
    <property type="term" value="F:ubiquitin protein ligase activity"/>
    <property type="evidence" value="ECO:0007669"/>
    <property type="project" value="UniProtKB-EC"/>
</dbReference>
<reference evidence="17 18" key="1">
    <citation type="submission" date="2019-12" db="EMBL/GenBank/DDBJ databases">
        <authorList>
            <person name="Floudas D."/>
            <person name="Bentzer J."/>
            <person name="Ahren D."/>
            <person name="Johansson T."/>
            <person name="Persson P."/>
            <person name="Tunlid A."/>
        </authorList>
    </citation>
    <scope>NUCLEOTIDE SEQUENCE [LARGE SCALE GENOMIC DNA]</scope>
    <source>
        <strain evidence="17 18">CBS 102.39</strain>
    </source>
</reference>
<dbReference type="InterPro" id="IPR013087">
    <property type="entry name" value="Znf_C2H2_type"/>
</dbReference>
<evidence type="ECO:0000256" key="10">
    <source>
        <dbReference type="PROSITE-ProRule" id="PRU00723"/>
    </source>
</evidence>
<dbReference type="PROSITE" id="PS00028">
    <property type="entry name" value="ZINC_FINGER_C2H2_1"/>
    <property type="match status" value="1"/>
</dbReference>
<dbReference type="InterPro" id="IPR031127">
    <property type="entry name" value="E3_UB_ligase_RBR"/>
</dbReference>
<sequence>MHAPSGPASTPRKQRNASTAAQQTSPSNVSVPGNAPEQKGPRKQKDLVPQPVVLTALASSSAHSPRDGAFDAKSILPASNNIKSTKKLLETTALSRQARIFLSRILFRVLIVLQHWRSQTYSFACIDGTVREYNHVTQTYSIREDPGPSRDRHLVQPIAVTSRPEEPVNQEGGAREQFKAFGIEAYPTRAYVNDICYDFVSGRRWCANGSRCVRVHPLDKRKYLPEAIRGSVLASRMKNEDNHNNAARASSNVHQPGDSSLTGLNTSPSSSKSSTSPGPVKSRPRSNTDSSDEEYQHEPGMRETPWRNQNQSDTSSEADASGWFCTPQNLSDWIMPTALTAPSVSSDTPQTATTQDTISASSPPKRHPRPNTNKLCRRWLRGQCDLDYNCRYIHNTLDYDEPEPIPEPPAGRRPPESFNVTLHNHMRLRLGPGLEVLEFSTGFESRWITISNLPSNIGETKIKSLLKPFGEVLDIRRAPDYNIDPGSAKVQFAKTEDACKAFTSLHDSMAFSRKLQASMAKETRTGGTILKDTAVRLDWDGPVLDIYVGYHTKADAERAMEEAKVKPCKDHWLSGEIHVGLPAIGKVTVKFTGAPVDIEEPDLLIYGRHEGMLKARPQISTCTWEESISGIHRLVSDCKGVQEVEVRTGPYRAGKLRAWVTFKTAAEASHAAQRLNGRRSFLLGSAMLYARHIKSLNYTLPLQKYLKVEMQVKSFAQDLWEQGGIYSLTTVPRETFVALRLSGEDVKVLSRLKAEFENIIYGEVVMKDGKVAWDDFFGRPSGTKYLLDLSHKYRDVKIETDTGRRNIRVFGLLSSRNSVHAKILSQIELIKAKKEWLIPVDDRLANVLLQGELQELEKKLGQEYVSVDAWTRVIRVRGDARAYDMTKEVVEKARAKLTVMCRPVPGHDCPVCFSIPSNPVKLPCGHSWCKACLQRYLQAAIELKFFPLTCLGQEAKCTQRIPLFTIREMLDAAEMDMITNSAFTHYIQTHRDQYHFCPTPDCDQVYRTTTSNVPMQCPSCLMPICTACNSEAHEGLTCNEFKYGDPLFWDWAGKNKVKSCPGCNIGIEKDEGCNHMMCTVCKTHICWVCMKTFPNGEGIYGHMRSVHGGFGLADPF</sequence>
<feature type="compositionally biased region" description="Low complexity" evidence="11">
    <location>
        <begin position="266"/>
        <end position="281"/>
    </location>
</feature>
<evidence type="ECO:0000259" key="13">
    <source>
        <dbReference type="PROSITE" id="PS50102"/>
    </source>
</evidence>
<dbReference type="AlphaFoldDB" id="A0A8H4VQG4"/>
<dbReference type="GO" id="GO:0008270">
    <property type="term" value="F:zinc ion binding"/>
    <property type="evidence" value="ECO:0007669"/>
    <property type="project" value="UniProtKB-KW"/>
</dbReference>